<evidence type="ECO:0000313" key="2">
    <source>
        <dbReference type="Proteomes" id="UP000293142"/>
    </source>
</evidence>
<organism evidence="1 2">
    <name type="scientific">Paenibacillus thalictri</name>
    <dbReference type="NCBI Taxonomy" id="2527873"/>
    <lineage>
        <taxon>Bacteria</taxon>
        <taxon>Bacillati</taxon>
        <taxon>Bacillota</taxon>
        <taxon>Bacilli</taxon>
        <taxon>Bacillales</taxon>
        <taxon>Paenibacillaceae</taxon>
        <taxon>Paenibacillus</taxon>
    </lineage>
</organism>
<dbReference type="EMBL" id="SIRE01000005">
    <property type="protein sequence ID" value="TBL80400.1"/>
    <property type="molecule type" value="Genomic_DNA"/>
</dbReference>
<sequence>MPYVLKHKTTSQLYSCLMKNNYNLVYYGVKYWDWEDEANKEAAEFLGGQGAEDSAEWEVFRMEENRIKLCNVKLKSNPALIVSLTEEDQLRVQPRP</sequence>
<reference evidence="1 2" key="1">
    <citation type="submission" date="2019-02" db="EMBL/GenBank/DDBJ databases">
        <title>Paenibacillus sp. nov., isolated from surface-sterilized tissue of Thalictrum simplex L.</title>
        <authorList>
            <person name="Tuo L."/>
        </authorList>
    </citation>
    <scope>NUCLEOTIDE SEQUENCE [LARGE SCALE GENOMIC DNA]</scope>
    <source>
        <strain evidence="1 2">N2SHLJ1</strain>
    </source>
</reference>
<comment type="caution">
    <text evidence="1">The sequence shown here is derived from an EMBL/GenBank/DDBJ whole genome shotgun (WGS) entry which is preliminary data.</text>
</comment>
<protein>
    <submittedName>
        <fullName evidence="1">Uncharacterized protein</fullName>
    </submittedName>
</protein>
<proteinExistence type="predicted"/>
<accession>A0A4Q9DYT4</accession>
<gene>
    <name evidence="1" type="ORF">EYB31_08270</name>
</gene>
<keyword evidence="2" id="KW-1185">Reference proteome</keyword>
<dbReference type="Proteomes" id="UP000293142">
    <property type="component" value="Unassembled WGS sequence"/>
</dbReference>
<name>A0A4Q9DYT4_9BACL</name>
<evidence type="ECO:0000313" key="1">
    <source>
        <dbReference type="EMBL" id="TBL80400.1"/>
    </source>
</evidence>
<dbReference type="AlphaFoldDB" id="A0A4Q9DYT4"/>